<dbReference type="AlphaFoldDB" id="A0AB39KQ11"/>
<keyword evidence="1" id="KW-0732">Signal</keyword>
<reference evidence="2" key="1">
    <citation type="submission" date="2024-06" db="EMBL/GenBank/DDBJ databases">
        <title>Caulobacter inopinatus, sp. nov.</title>
        <authorList>
            <person name="Donachie S.P."/>
        </authorList>
    </citation>
    <scope>NUCLEOTIDE SEQUENCE</scope>
    <source>
        <strain evidence="2">73W</strain>
    </source>
</reference>
<evidence type="ECO:0000256" key="1">
    <source>
        <dbReference type="SAM" id="SignalP"/>
    </source>
</evidence>
<accession>A0AB39KQ11</accession>
<organism evidence="2">
    <name type="scientific">Caulobacter sp. 73W</name>
    <dbReference type="NCBI Taxonomy" id="3161137"/>
    <lineage>
        <taxon>Bacteria</taxon>
        <taxon>Pseudomonadati</taxon>
        <taxon>Pseudomonadota</taxon>
        <taxon>Alphaproteobacteria</taxon>
        <taxon>Caulobacterales</taxon>
        <taxon>Caulobacteraceae</taxon>
        <taxon>Caulobacter</taxon>
    </lineage>
</organism>
<gene>
    <name evidence="2" type="ORF">ABOZ73_13085</name>
</gene>
<feature type="signal peptide" evidence="1">
    <location>
        <begin position="1"/>
        <end position="23"/>
    </location>
</feature>
<dbReference type="EMBL" id="CP158375">
    <property type="protein sequence ID" value="XDO95728.1"/>
    <property type="molecule type" value="Genomic_DNA"/>
</dbReference>
<name>A0AB39KQ11_9CAUL</name>
<evidence type="ECO:0008006" key="3">
    <source>
        <dbReference type="Google" id="ProtNLM"/>
    </source>
</evidence>
<feature type="chain" id="PRO_5044208188" description="Lipoprotein" evidence="1">
    <location>
        <begin position="24"/>
        <end position="135"/>
    </location>
</feature>
<sequence>MRRLVVCLVGLALSAPFASGATAENWQPVPGDPTFRYDADFMKLDEQSGMVVLRYASGGKAAPYATWAASKSPIMMFAIDCAADAVIDLGLDYKGDGKLPKNWRAGQKDTGISAMVGPAGKMACEKKDTLPKAAQ</sequence>
<proteinExistence type="predicted"/>
<evidence type="ECO:0000313" key="2">
    <source>
        <dbReference type="EMBL" id="XDO95728.1"/>
    </source>
</evidence>
<protein>
    <recommendedName>
        <fullName evidence="3">Lipoprotein</fullName>
    </recommendedName>
</protein>
<dbReference type="RefSeq" id="WP_369058572.1">
    <property type="nucleotide sequence ID" value="NZ_CP158375.1"/>
</dbReference>